<dbReference type="OrthoDB" id="818739at2759"/>
<keyword evidence="2" id="KW-0813">Transport</keyword>
<dbReference type="InterPro" id="IPR057291">
    <property type="entry name" value="CHX17_2nd"/>
</dbReference>
<dbReference type="Pfam" id="PF23259">
    <property type="entry name" value="CHX17_C"/>
    <property type="match status" value="1"/>
</dbReference>
<dbReference type="Proteomes" id="UP001141552">
    <property type="component" value="Unassembled WGS sequence"/>
</dbReference>
<evidence type="ECO:0008006" key="16">
    <source>
        <dbReference type="Google" id="ProtNLM"/>
    </source>
</evidence>
<dbReference type="PANTHER" id="PTHR32468:SF74">
    <property type="entry name" value="CATION_H(+) ANTIPORTER 21-RELATED"/>
    <property type="match status" value="1"/>
</dbReference>
<proteinExistence type="inferred from homology"/>
<feature type="domain" description="Cation/H(+) antiporter C-terminal" evidence="13">
    <location>
        <begin position="643"/>
        <end position="795"/>
    </location>
</feature>
<evidence type="ECO:0000313" key="15">
    <source>
        <dbReference type="Proteomes" id="UP001141552"/>
    </source>
</evidence>
<comment type="similarity">
    <text evidence="9">Belongs to the monovalent cation:proton antiporter 2 (CPA2) transporter (TC 2.A.37) family. CHX (TC 2.A.37.4) subfamily.</text>
</comment>
<dbReference type="InterPro" id="IPR050794">
    <property type="entry name" value="CPA2_transporter"/>
</dbReference>
<evidence type="ECO:0000259" key="12">
    <source>
        <dbReference type="Pfam" id="PF23256"/>
    </source>
</evidence>
<feature type="transmembrane region" description="Helical" evidence="10">
    <location>
        <begin position="359"/>
        <end position="382"/>
    </location>
</feature>
<dbReference type="EMBL" id="JAKUCV010002129">
    <property type="protein sequence ID" value="KAJ4843846.1"/>
    <property type="molecule type" value="Genomic_DNA"/>
</dbReference>
<keyword evidence="5" id="KW-0630">Potassium</keyword>
<comment type="caution">
    <text evidence="14">The sequence shown here is derived from an EMBL/GenBank/DDBJ whole genome shotgun (WGS) entry which is preliminary data.</text>
</comment>
<dbReference type="Pfam" id="PF00999">
    <property type="entry name" value="Na_H_Exchanger"/>
    <property type="match status" value="1"/>
</dbReference>
<dbReference type="InterPro" id="IPR006153">
    <property type="entry name" value="Cation/H_exchanger_TM"/>
</dbReference>
<evidence type="ECO:0000256" key="10">
    <source>
        <dbReference type="SAM" id="Phobius"/>
    </source>
</evidence>
<keyword evidence="3" id="KW-0633">Potassium transport</keyword>
<feature type="transmembrane region" description="Helical" evidence="10">
    <location>
        <begin position="219"/>
        <end position="239"/>
    </location>
</feature>
<keyword evidence="8 10" id="KW-0472">Membrane</keyword>
<evidence type="ECO:0000256" key="6">
    <source>
        <dbReference type="ARBA" id="ARBA00022989"/>
    </source>
</evidence>
<dbReference type="GO" id="GO:0012505">
    <property type="term" value="C:endomembrane system"/>
    <property type="evidence" value="ECO:0007669"/>
    <property type="project" value="TreeGrafter"/>
</dbReference>
<gene>
    <name evidence="14" type="ORF">Tsubulata_035544</name>
</gene>
<dbReference type="GO" id="GO:1902600">
    <property type="term" value="P:proton transmembrane transport"/>
    <property type="evidence" value="ECO:0007669"/>
    <property type="project" value="InterPro"/>
</dbReference>
<comment type="subcellular location">
    <subcellularLocation>
        <location evidence="1">Membrane</location>
        <topology evidence="1">Multi-pass membrane protein</topology>
    </subcellularLocation>
</comment>
<evidence type="ECO:0000256" key="2">
    <source>
        <dbReference type="ARBA" id="ARBA00022448"/>
    </source>
</evidence>
<keyword evidence="6 10" id="KW-1133">Transmembrane helix</keyword>
<feature type="transmembrane region" description="Helical" evidence="10">
    <location>
        <begin position="180"/>
        <end position="198"/>
    </location>
</feature>
<protein>
    <recommendedName>
        <fullName evidence="16">Cation/H+ exchanger domain-containing protein</fullName>
    </recommendedName>
</protein>
<keyword evidence="4 10" id="KW-0812">Transmembrane</keyword>
<reference evidence="14" key="2">
    <citation type="journal article" date="2023" name="Plants (Basel)">
        <title>Annotation of the Turnera subulata (Passifloraceae) Draft Genome Reveals the S-Locus Evolved after the Divergence of Turneroideae from Passifloroideae in a Stepwise Manner.</title>
        <authorList>
            <person name="Henning P.M."/>
            <person name="Roalson E.H."/>
            <person name="Mir W."/>
            <person name="McCubbin A.G."/>
            <person name="Shore J.S."/>
        </authorList>
    </citation>
    <scope>NUCLEOTIDE SEQUENCE</scope>
    <source>
        <strain evidence="14">F60SS</strain>
    </source>
</reference>
<dbReference type="GO" id="GO:0006885">
    <property type="term" value="P:regulation of pH"/>
    <property type="evidence" value="ECO:0007669"/>
    <property type="project" value="TreeGrafter"/>
</dbReference>
<feature type="transmembrane region" description="Helical" evidence="10">
    <location>
        <begin position="54"/>
        <end position="74"/>
    </location>
</feature>
<organism evidence="14 15">
    <name type="scientific">Turnera subulata</name>
    <dbReference type="NCBI Taxonomy" id="218843"/>
    <lineage>
        <taxon>Eukaryota</taxon>
        <taxon>Viridiplantae</taxon>
        <taxon>Streptophyta</taxon>
        <taxon>Embryophyta</taxon>
        <taxon>Tracheophyta</taxon>
        <taxon>Spermatophyta</taxon>
        <taxon>Magnoliopsida</taxon>
        <taxon>eudicotyledons</taxon>
        <taxon>Gunneridae</taxon>
        <taxon>Pentapetalae</taxon>
        <taxon>rosids</taxon>
        <taxon>fabids</taxon>
        <taxon>Malpighiales</taxon>
        <taxon>Passifloraceae</taxon>
        <taxon>Turnera</taxon>
    </lineage>
</organism>
<feature type="transmembrane region" description="Helical" evidence="10">
    <location>
        <begin position="81"/>
        <end position="101"/>
    </location>
</feature>
<feature type="domain" description="Cation/H+ exchanger transmembrane" evidence="11">
    <location>
        <begin position="63"/>
        <end position="436"/>
    </location>
</feature>
<feature type="transmembrane region" description="Helical" evidence="10">
    <location>
        <begin position="415"/>
        <end position="434"/>
    </location>
</feature>
<evidence type="ECO:0000259" key="13">
    <source>
        <dbReference type="Pfam" id="PF23259"/>
    </source>
</evidence>
<feature type="transmembrane region" description="Helical" evidence="10">
    <location>
        <begin position="113"/>
        <end position="133"/>
    </location>
</feature>
<feature type="transmembrane region" description="Helical" evidence="10">
    <location>
        <begin position="145"/>
        <end position="168"/>
    </location>
</feature>
<feature type="domain" description="Cation/H(+) antiporter central" evidence="12">
    <location>
        <begin position="495"/>
        <end position="627"/>
    </location>
</feature>
<keyword evidence="7" id="KW-0406">Ion transport</keyword>
<evidence type="ECO:0000256" key="8">
    <source>
        <dbReference type="ARBA" id="ARBA00023136"/>
    </source>
</evidence>
<evidence type="ECO:0000256" key="9">
    <source>
        <dbReference type="ARBA" id="ARBA00038341"/>
    </source>
</evidence>
<evidence type="ECO:0000256" key="3">
    <source>
        <dbReference type="ARBA" id="ARBA00022538"/>
    </source>
</evidence>
<sequence length="795" mass="88278">MKDSELGVVALGGTGLLFELNPKNGTVSECGYVRELTKDSPWKDVNPLIESSSFLTELGIMIFFIRALFFLFNLARLPRFLAELVSTFIVGASGIAQQAWFSRYLLPTANTQALETMASIGLTYYMFLVGLEMNLATLRKIEKKVICNVVAGILVPIVAGAGIYYLIFEWSEEKKSKEPLGALFLGVTLSVTSFPDLARIVSDLKILHTDVGRMALSSAFLHDLVTWIFLIVTMTIMNFDLGNRGSIPSTVIFLLTCFLVVRPVLSSIMPKTTEGNYTDTYIHYIFIGVLVSGFIADACGTHSMVGSFLFGLVMPTSEFVNKVSERLEETVTGILLPFFFITVGMRTDVAILPLRNFKLLAIVALACAVKVLITFLVSRFFGMSRLEGLTLGVLMNTKGISAIILLNLGVDTKALHLQVCVLMVVVYMGMTLMVKPIPYLIYSVANHKKEYVQRTIESITDCSEFRILLCIRGVHNIAGLTNLLSYSNSTKESPIIVFAANLVELVGRATAMMVVHGRKQSSMNNAPGSDNNIEQIIKALEEFELEAHLEPIETLTLVSPYDTMHEDIFNLAEDKRTSLILFPFNKSSNSQSTNLPTNEASSIRKVGQNLMKRTPCSVGLLLDRGMGLLKTTRRADNQQRQGLDVVMIFCGGPDSREALAYSYRMTKCPDVNLHIVRFVPGREAQDMMQAFPEFEEEQSIDDQFVNEFKFRTMCDRSIAFTEKIVNSGNEIVDGLRDLFEELHLYIVGKGEKVIAPFLRGLEWIECEELGPIGDALSTSRFAEGASILVVHKYKG</sequence>
<dbReference type="Gene3D" id="1.20.1530.20">
    <property type="match status" value="1"/>
</dbReference>
<feature type="transmembrane region" description="Helical" evidence="10">
    <location>
        <begin position="388"/>
        <end position="408"/>
    </location>
</feature>
<feature type="transmembrane region" description="Helical" evidence="10">
    <location>
        <begin position="334"/>
        <end position="352"/>
    </location>
</feature>
<evidence type="ECO:0000313" key="14">
    <source>
        <dbReference type="EMBL" id="KAJ4843846.1"/>
    </source>
</evidence>
<dbReference type="PANTHER" id="PTHR32468">
    <property type="entry name" value="CATION/H + ANTIPORTER"/>
    <property type="match status" value="1"/>
</dbReference>
<dbReference type="AlphaFoldDB" id="A0A9Q0G8L0"/>
<feature type="transmembrane region" description="Helical" evidence="10">
    <location>
        <begin position="281"/>
        <end position="314"/>
    </location>
</feature>
<evidence type="ECO:0000256" key="7">
    <source>
        <dbReference type="ARBA" id="ARBA00023065"/>
    </source>
</evidence>
<dbReference type="GO" id="GO:0006813">
    <property type="term" value="P:potassium ion transport"/>
    <property type="evidence" value="ECO:0007669"/>
    <property type="project" value="UniProtKB-KW"/>
</dbReference>
<reference evidence="14" key="1">
    <citation type="submission" date="2022-02" db="EMBL/GenBank/DDBJ databases">
        <authorList>
            <person name="Henning P.M."/>
            <person name="McCubbin A.G."/>
            <person name="Shore J.S."/>
        </authorList>
    </citation>
    <scope>NUCLEOTIDE SEQUENCE</scope>
    <source>
        <strain evidence="14">F60SS</strain>
        <tissue evidence="14">Leaves</tissue>
    </source>
</reference>
<evidence type="ECO:0000256" key="1">
    <source>
        <dbReference type="ARBA" id="ARBA00004141"/>
    </source>
</evidence>
<name>A0A9Q0G8L0_9ROSI</name>
<evidence type="ECO:0000259" key="11">
    <source>
        <dbReference type="Pfam" id="PF00999"/>
    </source>
</evidence>
<dbReference type="InterPro" id="IPR057290">
    <property type="entry name" value="CHX17_C"/>
</dbReference>
<evidence type="ECO:0000256" key="5">
    <source>
        <dbReference type="ARBA" id="ARBA00022958"/>
    </source>
</evidence>
<keyword evidence="15" id="KW-1185">Reference proteome</keyword>
<feature type="transmembrane region" description="Helical" evidence="10">
    <location>
        <begin position="251"/>
        <end position="269"/>
    </location>
</feature>
<accession>A0A9Q0G8L0</accession>
<dbReference type="Pfam" id="PF23256">
    <property type="entry name" value="CHX17_2nd"/>
    <property type="match status" value="1"/>
</dbReference>
<evidence type="ECO:0000256" key="4">
    <source>
        <dbReference type="ARBA" id="ARBA00022692"/>
    </source>
</evidence>
<dbReference type="GO" id="GO:0015297">
    <property type="term" value="F:antiporter activity"/>
    <property type="evidence" value="ECO:0007669"/>
    <property type="project" value="InterPro"/>
</dbReference>
<dbReference type="InterPro" id="IPR038770">
    <property type="entry name" value="Na+/solute_symporter_sf"/>
</dbReference>
<dbReference type="GO" id="GO:0016020">
    <property type="term" value="C:membrane"/>
    <property type="evidence" value="ECO:0007669"/>
    <property type="project" value="UniProtKB-SubCell"/>
</dbReference>